<proteinExistence type="predicted"/>
<protein>
    <submittedName>
        <fullName evidence="2">Uncharacterized protein</fullName>
    </submittedName>
</protein>
<keyword evidence="3" id="KW-1185">Reference proteome</keyword>
<dbReference type="EMBL" id="RBNI01005469">
    <property type="protein sequence ID" value="RUP46675.1"/>
    <property type="molecule type" value="Genomic_DNA"/>
</dbReference>
<comment type="caution">
    <text evidence="2">The sequence shown here is derived from an EMBL/GenBank/DDBJ whole genome shotgun (WGS) entry which is preliminary data.</text>
</comment>
<organism evidence="2 3">
    <name type="scientific">Jimgerdemannia flammicorona</name>
    <dbReference type="NCBI Taxonomy" id="994334"/>
    <lineage>
        <taxon>Eukaryota</taxon>
        <taxon>Fungi</taxon>
        <taxon>Fungi incertae sedis</taxon>
        <taxon>Mucoromycota</taxon>
        <taxon>Mucoromycotina</taxon>
        <taxon>Endogonomycetes</taxon>
        <taxon>Endogonales</taxon>
        <taxon>Endogonaceae</taxon>
        <taxon>Jimgerdemannia</taxon>
    </lineage>
</organism>
<gene>
    <name evidence="2" type="ORF">BC936DRAFT_146656</name>
</gene>
<evidence type="ECO:0000313" key="3">
    <source>
        <dbReference type="Proteomes" id="UP000268093"/>
    </source>
</evidence>
<evidence type="ECO:0000313" key="2">
    <source>
        <dbReference type="EMBL" id="RUP46675.1"/>
    </source>
</evidence>
<accession>A0A433D764</accession>
<feature type="compositionally biased region" description="Polar residues" evidence="1">
    <location>
        <begin position="7"/>
        <end position="16"/>
    </location>
</feature>
<feature type="region of interest" description="Disordered" evidence="1">
    <location>
        <begin position="1"/>
        <end position="28"/>
    </location>
</feature>
<name>A0A433D764_9FUNG</name>
<sequence>MTKLFVSMNQPPSGSIPSAGCLHGSREGSTGSRKLWARRFGKTVFPVRMGDGEEVFWLAVVTPSLHYTMRGGERTIFRSNLSIKYGRHSKNFIYPCFHAAQESTPTRKFSRSSLWWAIRPISGTPTHFNTTRLERRRRGYGRACGQFAAGVRRVWKDRWEERRAGEGRVIGC</sequence>
<reference evidence="2 3" key="1">
    <citation type="journal article" date="2018" name="New Phytol.">
        <title>Phylogenomics of Endogonaceae and evolution of mycorrhizas within Mucoromycota.</title>
        <authorList>
            <person name="Chang Y."/>
            <person name="Desiro A."/>
            <person name="Na H."/>
            <person name="Sandor L."/>
            <person name="Lipzen A."/>
            <person name="Clum A."/>
            <person name="Barry K."/>
            <person name="Grigoriev I.V."/>
            <person name="Martin F.M."/>
            <person name="Stajich J.E."/>
            <person name="Smith M.E."/>
            <person name="Bonito G."/>
            <person name="Spatafora J.W."/>
        </authorList>
    </citation>
    <scope>NUCLEOTIDE SEQUENCE [LARGE SCALE GENOMIC DNA]</scope>
    <source>
        <strain evidence="2 3">GMNB39</strain>
    </source>
</reference>
<evidence type="ECO:0000256" key="1">
    <source>
        <dbReference type="SAM" id="MobiDB-lite"/>
    </source>
</evidence>
<dbReference type="Proteomes" id="UP000268093">
    <property type="component" value="Unassembled WGS sequence"/>
</dbReference>
<dbReference type="AlphaFoldDB" id="A0A433D764"/>